<dbReference type="SMART" id="SM00387">
    <property type="entry name" value="HATPase_c"/>
    <property type="match status" value="1"/>
</dbReference>
<keyword evidence="10" id="KW-1185">Reference proteome</keyword>
<dbReference type="InterPro" id="IPR000014">
    <property type="entry name" value="PAS"/>
</dbReference>
<protein>
    <recommendedName>
        <fullName evidence="2">histidine kinase</fullName>
        <ecNumber evidence="2">2.7.13.3</ecNumber>
    </recommendedName>
</protein>
<dbReference type="InterPro" id="IPR003594">
    <property type="entry name" value="HATPase_dom"/>
</dbReference>
<dbReference type="InterPro" id="IPR035965">
    <property type="entry name" value="PAS-like_dom_sf"/>
</dbReference>
<feature type="domain" description="PAC" evidence="8">
    <location>
        <begin position="338"/>
        <end position="386"/>
    </location>
</feature>
<proteinExistence type="predicted"/>
<dbReference type="InterPro" id="IPR036890">
    <property type="entry name" value="HATPase_C_sf"/>
</dbReference>
<dbReference type="Gene3D" id="3.30.450.20">
    <property type="entry name" value="PAS domain"/>
    <property type="match status" value="5"/>
</dbReference>
<dbReference type="RefSeq" id="WP_323246090.1">
    <property type="nucleotide sequence ID" value="NZ_JAYFUL010000001.1"/>
</dbReference>
<evidence type="ECO:0000256" key="1">
    <source>
        <dbReference type="ARBA" id="ARBA00000085"/>
    </source>
</evidence>
<evidence type="ECO:0000256" key="4">
    <source>
        <dbReference type="ARBA" id="ARBA00022679"/>
    </source>
</evidence>
<dbReference type="SUPFAM" id="SSF55874">
    <property type="entry name" value="ATPase domain of HSP90 chaperone/DNA topoisomerase II/histidine kinase"/>
    <property type="match status" value="1"/>
</dbReference>
<gene>
    <name evidence="9" type="ORF">VB264_00680</name>
</gene>
<dbReference type="InterPro" id="IPR036097">
    <property type="entry name" value="HisK_dim/P_sf"/>
</dbReference>
<dbReference type="EMBL" id="JAYFUL010000001">
    <property type="protein sequence ID" value="MEA5256278.1"/>
    <property type="molecule type" value="Genomic_DNA"/>
</dbReference>
<evidence type="ECO:0000256" key="5">
    <source>
        <dbReference type="ARBA" id="ARBA00022777"/>
    </source>
</evidence>
<dbReference type="PANTHER" id="PTHR43304:SF1">
    <property type="entry name" value="PAC DOMAIN-CONTAINING PROTEIN"/>
    <property type="match status" value="1"/>
</dbReference>
<dbReference type="SMART" id="SM00091">
    <property type="entry name" value="PAS"/>
    <property type="match status" value="2"/>
</dbReference>
<comment type="caution">
    <text evidence="9">The sequence shown here is derived from an EMBL/GenBank/DDBJ whole genome shotgun (WGS) entry which is preliminary data.</text>
</comment>
<evidence type="ECO:0000259" key="8">
    <source>
        <dbReference type="PROSITE" id="PS50113"/>
    </source>
</evidence>
<dbReference type="PANTHER" id="PTHR43304">
    <property type="entry name" value="PHYTOCHROME-LIKE PROTEIN CPH1"/>
    <property type="match status" value="1"/>
</dbReference>
<feature type="domain" description="Histidine kinase" evidence="6">
    <location>
        <begin position="664"/>
        <end position="885"/>
    </location>
</feature>
<dbReference type="Pfam" id="PF00512">
    <property type="entry name" value="HisKA"/>
    <property type="match status" value="1"/>
</dbReference>
<dbReference type="InterPro" id="IPR000700">
    <property type="entry name" value="PAS-assoc_C"/>
</dbReference>
<evidence type="ECO:0000259" key="6">
    <source>
        <dbReference type="PROSITE" id="PS50109"/>
    </source>
</evidence>
<evidence type="ECO:0000313" key="9">
    <source>
        <dbReference type="EMBL" id="MEA5256278.1"/>
    </source>
</evidence>
<keyword evidence="3" id="KW-0597">Phosphoprotein</keyword>
<dbReference type="PROSITE" id="PS50113">
    <property type="entry name" value="PAC"/>
    <property type="match status" value="2"/>
</dbReference>
<accession>A0ABU5QGX3</accession>
<dbReference type="SMART" id="SM00388">
    <property type="entry name" value="HisKA"/>
    <property type="match status" value="1"/>
</dbReference>
<dbReference type="CDD" id="cd00075">
    <property type="entry name" value="HATPase"/>
    <property type="match status" value="1"/>
</dbReference>
<dbReference type="CDD" id="cd00130">
    <property type="entry name" value="PAS"/>
    <property type="match status" value="2"/>
</dbReference>
<sequence>MTNYLKNELDLHLKNDEELYDFVQKNAKNGLWFWDLEVSNFCWISTEIELILGYNAIFEYSVFVNQLIGFFIDNDLLNSTRLTANNTPHPEYLLKYIHQNGSTVAMNCVCKIFYDAEGNPNRVLGANTLAQHYEFPLVTSDTTYQSIGTSIKNSKVLFVMKTDIYGNYNFINDNYHQLFCSDKESLLGTNAMLYVIEEDHEVCRETIMKCFRSPLTPFAIFLRKINKHGEIITNQWEFTALIDDEGKPFEVLCIGYNVSDHVKIENDLSVLVANMTDLLISVDDNGVVTYVSPNVTKLYHYELNEIVGKHYIDFIHHQDLEIGIRTVKNALISGVPFKNLEIRLKEKHGSYYWTNINSSINPLNKETIMVLNDITARKHAEIELTRTKTLLQETNQVAKIGGWELNISTGTLYWSKITKEIHELDELYQPTIEDGINFYKDDRSRKVIANAVESCINFGTPYDVELELITATGKEIWVRSVGKADFSNPNRQRIYGTFQNITETKLAEEQLKKTKDLLEQTNKLARIGGWSFDVATRDIYWSDVMKEILEVNLDFNPTFETGIAFYKEGFCRELIENAIQNCIEYGTPFEVETKVINTSQKEIWVKLIGKTEIEDNKIKRIFGTFQDIHQSKVVEENNKNIQNLEILLTKEKQLNQLKSRFISLTSHEFRTPLSVILGSTELLDVYISKIEDAQLKDKTNKQLENIITQVNRLTGIITDILNLEKTAEGKITVKKEPLLIKAFLEKMAQEFQYQPNEHRNLTLFLPSEEKEIISDESILRHVMNNLIGNAFKYSRGIYQNPEIHLTYFDNHFCINVKDYGIGIPQTEQKYLFETFFRASNVIKTEGTGLGLNIAKEFTEKLQGEISFESEEGKGCKFTLIFPYSI</sequence>
<evidence type="ECO:0000256" key="2">
    <source>
        <dbReference type="ARBA" id="ARBA00012438"/>
    </source>
</evidence>
<keyword evidence="4" id="KW-0808">Transferase</keyword>
<dbReference type="SMART" id="SM00086">
    <property type="entry name" value="PAC"/>
    <property type="match status" value="5"/>
</dbReference>
<dbReference type="PROSITE" id="PS50109">
    <property type="entry name" value="HIS_KIN"/>
    <property type="match status" value="1"/>
</dbReference>
<reference evidence="9 10" key="1">
    <citation type="submission" date="2023-12" db="EMBL/GenBank/DDBJ databases">
        <title>Novel species of the genus Arcicella isolated from rivers.</title>
        <authorList>
            <person name="Lu H."/>
        </authorList>
    </citation>
    <scope>NUCLEOTIDE SEQUENCE [LARGE SCALE GENOMIC DNA]</scope>
    <source>
        <strain evidence="9 10">LMG 21963</strain>
    </source>
</reference>
<name>A0ABU5QGX3_9BACT</name>
<feature type="domain" description="PAC" evidence="8">
    <location>
        <begin position="462"/>
        <end position="513"/>
    </location>
</feature>
<evidence type="ECO:0000313" key="10">
    <source>
        <dbReference type="Proteomes" id="UP001304671"/>
    </source>
</evidence>
<evidence type="ECO:0000259" key="7">
    <source>
        <dbReference type="PROSITE" id="PS50112"/>
    </source>
</evidence>
<dbReference type="Gene3D" id="1.10.287.130">
    <property type="match status" value="1"/>
</dbReference>
<dbReference type="PRINTS" id="PR00344">
    <property type="entry name" value="BCTRLSENSOR"/>
</dbReference>
<organism evidence="9 10">
    <name type="scientific">Arcicella aquatica</name>
    <dbReference type="NCBI Taxonomy" id="217141"/>
    <lineage>
        <taxon>Bacteria</taxon>
        <taxon>Pseudomonadati</taxon>
        <taxon>Bacteroidota</taxon>
        <taxon>Cytophagia</taxon>
        <taxon>Cytophagales</taxon>
        <taxon>Flectobacillaceae</taxon>
        <taxon>Arcicella</taxon>
    </lineage>
</organism>
<dbReference type="InterPro" id="IPR052162">
    <property type="entry name" value="Sensor_kinase/Photoreceptor"/>
</dbReference>
<dbReference type="InterPro" id="IPR003661">
    <property type="entry name" value="HisK_dim/P_dom"/>
</dbReference>
<dbReference type="InterPro" id="IPR001610">
    <property type="entry name" value="PAC"/>
</dbReference>
<dbReference type="CDD" id="cd00082">
    <property type="entry name" value="HisKA"/>
    <property type="match status" value="1"/>
</dbReference>
<dbReference type="SUPFAM" id="SSF55785">
    <property type="entry name" value="PYP-like sensor domain (PAS domain)"/>
    <property type="match status" value="4"/>
</dbReference>
<keyword evidence="5" id="KW-0418">Kinase</keyword>
<evidence type="ECO:0000256" key="3">
    <source>
        <dbReference type="ARBA" id="ARBA00022553"/>
    </source>
</evidence>
<dbReference type="InterPro" id="IPR013767">
    <property type="entry name" value="PAS_fold"/>
</dbReference>
<dbReference type="Pfam" id="PF02518">
    <property type="entry name" value="HATPase_c"/>
    <property type="match status" value="1"/>
</dbReference>
<dbReference type="PROSITE" id="PS50112">
    <property type="entry name" value="PAS"/>
    <property type="match status" value="1"/>
</dbReference>
<dbReference type="SUPFAM" id="SSF47384">
    <property type="entry name" value="Homodimeric domain of signal transducing histidine kinase"/>
    <property type="match status" value="1"/>
</dbReference>
<dbReference type="InterPro" id="IPR004358">
    <property type="entry name" value="Sig_transdc_His_kin-like_C"/>
</dbReference>
<dbReference type="NCBIfam" id="TIGR00229">
    <property type="entry name" value="sensory_box"/>
    <property type="match status" value="2"/>
</dbReference>
<dbReference type="InterPro" id="IPR005467">
    <property type="entry name" value="His_kinase_dom"/>
</dbReference>
<dbReference type="EC" id="2.7.13.3" evidence="2"/>
<dbReference type="Proteomes" id="UP001304671">
    <property type="component" value="Unassembled WGS sequence"/>
</dbReference>
<dbReference type="Pfam" id="PF00989">
    <property type="entry name" value="PAS"/>
    <property type="match status" value="1"/>
</dbReference>
<feature type="domain" description="PAS" evidence="7">
    <location>
        <begin position="264"/>
        <end position="334"/>
    </location>
</feature>
<dbReference type="Gene3D" id="3.30.565.10">
    <property type="entry name" value="Histidine kinase-like ATPase, C-terminal domain"/>
    <property type="match status" value="1"/>
</dbReference>
<comment type="catalytic activity">
    <reaction evidence="1">
        <text>ATP + protein L-histidine = ADP + protein N-phospho-L-histidine.</text>
        <dbReference type="EC" id="2.7.13.3"/>
    </reaction>
</comment>